<evidence type="ECO:0000313" key="1">
    <source>
        <dbReference type="EMBL" id="KAJ3833448.1"/>
    </source>
</evidence>
<organism evidence="1 2">
    <name type="scientific">Lentinula raphanica</name>
    <dbReference type="NCBI Taxonomy" id="153919"/>
    <lineage>
        <taxon>Eukaryota</taxon>
        <taxon>Fungi</taxon>
        <taxon>Dikarya</taxon>
        <taxon>Basidiomycota</taxon>
        <taxon>Agaricomycotina</taxon>
        <taxon>Agaricomycetes</taxon>
        <taxon>Agaricomycetidae</taxon>
        <taxon>Agaricales</taxon>
        <taxon>Marasmiineae</taxon>
        <taxon>Omphalotaceae</taxon>
        <taxon>Lentinula</taxon>
    </lineage>
</organism>
<comment type="caution">
    <text evidence="1">The sequence shown here is derived from an EMBL/GenBank/DDBJ whole genome shotgun (WGS) entry which is preliminary data.</text>
</comment>
<dbReference type="AlphaFoldDB" id="A0AA38NZC8"/>
<keyword evidence="2" id="KW-1185">Reference proteome</keyword>
<feature type="non-terminal residue" evidence="1">
    <location>
        <position position="185"/>
    </location>
</feature>
<proteinExistence type="predicted"/>
<name>A0AA38NZC8_9AGAR</name>
<dbReference type="Proteomes" id="UP001163846">
    <property type="component" value="Unassembled WGS sequence"/>
</dbReference>
<dbReference type="EMBL" id="MU806695">
    <property type="protein sequence ID" value="KAJ3833448.1"/>
    <property type="molecule type" value="Genomic_DNA"/>
</dbReference>
<protein>
    <submittedName>
        <fullName evidence="1">Uncharacterized protein</fullName>
    </submittedName>
</protein>
<accession>A0AA38NZC8</accession>
<evidence type="ECO:0000313" key="2">
    <source>
        <dbReference type="Proteomes" id="UP001163846"/>
    </source>
</evidence>
<sequence length="185" mass="21553">AKAKQGTLDYEYEVQKQQSKKRRLRQYTHERHTKIATLMITVMEDLADEVEYRRWSEILQSLDQLGVAGTSDSEDIMDTQGKQGVIVYEPNFRHAWFRTLFHEVDRTPQAAPYLFSKFGRKRLPRIFGTERVERAPPANLPSSYYRPEYLEKMQQGLTPTTTPTVMERPLPSLPNYESIQALLDG</sequence>
<gene>
    <name evidence="1" type="ORF">F5878DRAFT_699755</name>
</gene>
<reference evidence="1" key="1">
    <citation type="submission" date="2022-08" db="EMBL/GenBank/DDBJ databases">
        <authorList>
            <consortium name="DOE Joint Genome Institute"/>
            <person name="Min B."/>
            <person name="Riley R."/>
            <person name="Sierra-Patev S."/>
            <person name="Naranjo-Ortiz M."/>
            <person name="Looney B."/>
            <person name="Konkel Z."/>
            <person name="Slot J.C."/>
            <person name="Sakamoto Y."/>
            <person name="Steenwyk J.L."/>
            <person name="Rokas A."/>
            <person name="Carro J."/>
            <person name="Camarero S."/>
            <person name="Ferreira P."/>
            <person name="Molpeceres G."/>
            <person name="Ruiz-Duenas F.J."/>
            <person name="Serrano A."/>
            <person name="Henrissat B."/>
            <person name="Drula E."/>
            <person name="Hughes K.W."/>
            <person name="Mata J.L."/>
            <person name="Ishikawa N.K."/>
            <person name="Vargas-Isla R."/>
            <person name="Ushijima S."/>
            <person name="Smith C.A."/>
            <person name="Ahrendt S."/>
            <person name="Andreopoulos W."/>
            <person name="He G."/>
            <person name="Labutti K."/>
            <person name="Lipzen A."/>
            <person name="Ng V."/>
            <person name="Sandor L."/>
            <person name="Barry K."/>
            <person name="Martinez A.T."/>
            <person name="Xiao Y."/>
            <person name="Gibbons J.G."/>
            <person name="Terashima K."/>
            <person name="Hibbett D.S."/>
            <person name="Grigoriev I.V."/>
        </authorList>
    </citation>
    <scope>NUCLEOTIDE SEQUENCE</scope>
    <source>
        <strain evidence="1">TFB9207</strain>
    </source>
</reference>